<evidence type="ECO:0000313" key="11">
    <source>
        <dbReference type="Proteomes" id="UP000234560"/>
    </source>
</evidence>
<evidence type="ECO:0000256" key="7">
    <source>
        <dbReference type="SAM" id="MobiDB-lite"/>
    </source>
</evidence>
<keyword evidence="5" id="KW-0408">Iron</keyword>
<evidence type="ECO:0000256" key="4">
    <source>
        <dbReference type="ARBA" id="ARBA00023002"/>
    </source>
</evidence>
<dbReference type="KEGG" id="cpyr:CYJ47_12110"/>
<evidence type="ECO:0000256" key="6">
    <source>
        <dbReference type="ARBA" id="ARBA00025737"/>
    </source>
</evidence>
<evidence type="ECO:0000259" key="9">
    <source>
        <dbReference type="Pfam" id="PF20628"/>
    </source>
</evidence>
<accession>A0AAF0YSJ5</accession>
<keyword evidence="4" id="KW-0560">Oxidoreductase</keyword>
<reference evidence="10" key="2">
    <citation type="submission" date="2023-10" db="EMBL/GenBank/DDBJ databases">
        <authorList>
            <person name="Choi B."/>
        </authorList>
    </citation>
    <scope>NUCLEOTIDE SEQUENCE</scope>
    <source>
        <strain evidence="10">UMB0763</strain>
    </source>
</reference>
<dbReference type="GO" id="GO:0046872">
    <property type="term" value="F:metal ion binding"/>
    <property type="evidence" value="ECO:0007669"/>
    <property type="project" value="UniProtKB-KW"/>
</dbReference>
<evidence type="ECO:0000256" key="1">
    <source>
        <dbReference type="ARBA" id="ARBA00001970"/>
    </source>
</evidence>
<dbReference type="InterPro" id="IPR006314">
    <property type="entry name" value="Dyp_peroxidase"/>
</dbReference>
<protein>
    <submittedName>
        <fullName evidence="10">Dyp-type peroxidase</fullName>
    </submittedName>
</protein>
<sequence length="349" mass="38104">MNPIEQAQVDPISAANRLAQAIVQPPMKSAIFLSICINKGAEAAALGALAGVSGLVNAVGYRAPEAKLTCVTGIGAEFWDRALGTEKPAGLHPFREVVGDKYTAPSTPGDVFFHIRSHEFDRCFELTRRIMDAFGDTVASADEVQAFRYMDNRDPLGFVDGTESPVDHDAAEAALITEGPWAGGSYIVEQKYTHDLKKWDDLPVEEQEKAIGRTKFDDIEFDEDVKPHNSHVALNSVKDAEGNSLEIVRDNLAFGSAAGEQGTFFMSYAADVRVTELMLRRMFIGEPRGNYDRILDFSTALTGGNFFAPPQDFLDSIEDHAREGLIPESEEEANPLQPATELSAAEGLY</sequence>
<feature type="domain" description="Dyp-type peroxidase N-terminal" evidence="8">
    <location>
        <begin position="20"/>
        <end position="148"/>
    </location>
</feature>
<dbReference type="InterPro" id="IPR048328">
    <property type="entry name" value="Dyp_perox_C"/>
</dbReference>
<dbReference type="SUPFAM" id="SSF54909">
    <property type="entry name" value="Dimeric alpha+beta barrel"/>
    <property type="match status" value="1"/>
</dbReference>
<keyword evidence="3" id="KW-0479">Metal-binding</keyword>
<dbReference type="NCBIfam" id="TIGR01413">
    <property type="entry name" value="Dyp_perox_fam"/>
    <property type="match status" value="1"/>
</dbReference>
<dbReference type="PROSITE" id="PS51404">
    <property type="entry name" value="DYP_PEROXIDASE"/>
    <property type="match status" value="1"/>
</dbReference>
<feature type="region of interest" description="Disordered" evidence="7">
    <location>
        <begin position="326"/>
        <end position="349"/>
    </location>
</feature>
<reference evidence="10" key="1">
    <citation type="submission" date="2017-12" db="EMBL/GenBank/DDBJ databases">
        <authorList>
            <person name="Thomas-White K."/>
            <person name="Wolfe A.J."/>
        </authorList>
    </citation>
    <scope>NUCLEOTIDE SEQUENCE</scope>
    <source>
        <strain evidence="10">UMB0763</strain>
    </source>
</reference>
<dbReference type="PANTHER" id="PTHR30521:SF0">
    <property type="entry name" value="DYP-TYPE PEROXIDASE FAMILY PROTEIN"/>
    <property type="match status" value="1"/>
</dbReference>
<comment type="similarity">
    <text evidence="6">Belongs to the DyP-type peroxidase family.</text>
</comment>
<keyword evidence="2 10" id="KW-0575">Peroxidase</keyword>
<gene>
    <name evidence="10" type="ORF">CYJ47_12110</name>
</gene>
<evidence type="ECO:0000259" key="8">
    <source>
        <dbReference type="Pfam" id="PF04261"/>
    </source>
</evidence>
<feature type="domain" description="Dyp-type peroxidase C-terminal" evidence="9">
    <location>
        <begin position="151"/>
        <end position="312"/>
    </location>
</feature>
<organism evidence="10 11">
    <name type="scientific">Corynebacterium pyruviciproducens</name>
    <dbReference type="NCBI Taxonomy" id="598660"/>
    <lineage>
        <taxon>Bacteria</taxon>
        <taxon>Bacillati</taxon>
        <taxon>Actinomycetota</taxon>
        <taxon>Actinomycetes</taxon>
        <taxon>Mycobacteriales</taxon>
        <taxon>Corynebacteriaceae</taxon>
        <taxon>Corynebacterium</taxon>
    </lineage>
</organism>
<dbReference type="PANTHER" id="PTHR30521">
    <property type="entry name" value="DEFERROCHELATASE/PEROXIDASE"/>
    <property type="match status" value="1"/>
</dbReference>
<proteinExistence type="inferred from homology"/>
<dbReference type="InterPro" id="IPR048327">
    <property type="entry name" value="Dyp_perox_N"/>
</dbReference>
<evidence type="ECO:0000313" key="10">
    <source>
        <dbReference type="EMBL" id="WOT01976.1"/>
    </source>
</evidence>
<dbReference type="RefSeq" id="WP_101679487.1">
    <property type="nucleotide sequence ID" value="NZ_CP136958.1"/>
</dbReference>
<dbReference type="EMBL" id="CP136958">
    <property type="protein sequence ID" value="WOT01976.1"/>
    <property type="molecule type" value="Genomic_DNA"/>
</dbReference>
<dbReference type="GO" id="GO:0004601">
    <property type="term" value="F:peroxidase activity"/>
    <property type="evidence" value="ECO:0007669"/>
    <property type="project" value="UniProtKB-KW"/>
</dbReference>
<name>A0AAF0YSJ5_9CORY</name>
<evidence type="ECO:0000256" key="5">
    <source>
        <dbReference type="ARBA" id="ARBA00023004"/>
    </source>
</evidence>
<dbReference type="InterPro" id="IPR011008">
    <property type="entry name" value="Dimeric_a/b-barrel"/>
</dbReference>
<dbReference type="GO" id="GO:0005829">
    <property type="term" value="C:cytosol"/>
    <property type="evidence" value="ECO:0007669"/>
    <property type="project" value="TreeGrafter"/>
</dbReference>
<dbReference type="AlphaFoldDB" id="A0AAF0YSJ5"/>
<evidence type="ECO:0000256" key="2">
    <source>
        <dbReference type="ARBA" id="ARBA00022559"/>
    </source>
</evidence>
<dbReference type="GO" id="GO:0020037">
    <property type="term" value="F:heme binding"/>
    <property type="evidence" value="ECO:0007669"/>
    <property type="project" value="InterPro"/>
</dbReference>
<evidence type="ECO:0000256" key="3">
    <source>
        <dbReference type="ARBA" id="ARBA00022723"/>
    </source>
</evidence>
<comment type="cofactor">
    <cofactor evidence="1">
        <name>heme b</name>
        <dbReference type="ChEBI" id="CHEBI:60344"/>
    </cofactor>
</comment>
<dbReference type="Pfam" id="PF20628">
    <property type="entry name" value="Dyp_perox_C"/>
    <property type="match status" value="1"/>
</dbReference>
<dbReference type="Proteomes" id="UP000234560">
    <property type="component" value="Chromosome"/>
</dbReference>
<dbReference type="Pfam" id="PF04261">
    <property type="entry name" value="Dyp_perox_N"/>
    <property type="match status" value="1"/>
</dbReference>